<reference evidence="1 2" key="1">
    <citation type="submission" date="2015-03" db="EMBL/GenBank/DDBJ databases">
        <authorList>
            <person name="Murphy D."/>
        </authorList>
    </citation>
    <scope>NUCLEOTIDE SEQUENCE [LARGE SCALE GENOMIC DNA]</scope>
    <source>
        <strain evidence="1 2">PAP088</strain>
    </source>
</reference>
<dbReference type="RefSeq" id="WP_016892476.1">
    <property type="nucleotide sequence ID" value="NZ_CSVC01000024.1"/>
</dbReference>
<evidence type="ECO:0000313" key="1">
    <source>
        <dbReference type="EMBL" id="CPV39776.1"/>
    </source>
</evidence>
<protein>
    <submittedName>
        <fullName evidence="1">Protein of uncharacterized function (DUF2910)</fullName>
    </submittedName>
</protein>
<sequence>MWRELLGLAFLMSLNPVLLGLILVVISRPRPVQNLLAFWVGALVVNVPSFVIALFALHMVPSFASFAKNLATADPGSSIKPLQLGTGVLCVVIAVWIAARLRSRQRENQPVATGASGDSSVLVLDSETPAVEARPVGRIRGAVSYLGSTFQRLLHRGKGAWENGALWVALVLGIGYMPPPPLVLLVDTIIVGSGTAMSTQVIAAIVFVFTMLAVFEIALISYVIAPARTQAVLEPIHNWALSHRQLVLLVLFAVVGIWQVLTGVGLV</sequence>
<gene>
    <name evidence="1" type="ORF">ERS075579_01083</name>
</gene>
<evidence type="ECO:0000313" key="2">
    <source>
        <dbReference type="Proteomes" id="UP000045782"/>
    </source>
</evidence>
<name>A0A0U1AJ12_9MYCO</name>
<organism evidence="1 2">
    <name type="scientific">Mycobacteroides abscessus</name>
    <dbReference type="NCBI Taxonomy" id="36809"/>
    <lineage>
        <taxon>Bacteria</taxon>
        <taxon>Bacillati</taxon>
        <taxon>Actinomycetota</taxon>
        <taxon>Actinomycetes</taxon>
        <taxon>Mycobacteriales</taxon>
        <taxon>Mycobacteriaceae</taxon>
        <taxon>Mycobacteroides</taxon>
    </lineage>
</organism>
<dbReference type="Proteomes" id="UP000045782">
    <property type="component" value="Unassembled WGS sequence"/>
</dbReference>
<dbReference type="InterPro" id="IPR021315">
    <property type="entry name" value="Gap/Sap"/>
</dbReference>
<dbReference type="Pfam" id="PF11139">
    <property type="entry name" value="SfLAP"/>
    <property type="match status" value="1"/>
</dbReference>
<dbReference type="EMBL" id="CSWP01000002">
    <property type="protein sequence ID" value="CPV39776.1"/>
    <property type="molecule type" value="Genomic_DNA"/>
</dbReference>
<accession>A0A0U1AJ12</accession>
<proteinExistence type="predicted"/>
<dbReference type="AlphaFoldDB" id="A0A0U1AJ12"/>